<proteinExistence type="predicted"/>
<organism evidence="2 3">
    <name type="scientific">Babesia gibsoni</name>
    <dbReference type="NCBI Taxonomy" id="33632"/>
    <lineage>
        <taxon>Eukaryota</taxon>
        <taxon>Sar</taxon>
        <taxon>Alveolata</taxon>
        <taxon>Apicomplexa</taxon>
        <taxon>Aconoidasida</taxon>
        <taxon>Piroplasmida</taxon>
        <taxon>Babesiidae</taxon>
        <taxon>Babesia</taxon>
    </lineage>
</organism>
<evidence type="ECO:0000313" key="3">
    <source>
        <dbReference type="Proteomes" id="UP001230268"/>
    </source>
</evidence>
<dbReference type="EMBL" id="JAVEPI010000001">
    <property type="protein sequence ID" value="KAK1444140.1"/>
    <property type="molecule type" value="Genomic_DNA"/>
</dbReference>
<comment type="caution">
    <text evidence="2">The sequence shown here is derived from an EMBL/GenBank/DDBJ whole genome shotgun (WGS) entry which is preliminary data.</text>
</comment>
<evidence type="ECO:0000256" key="1">
    <source>
        <dbReference type="SAM" id="MobiDB-lite"/>
    </source>
</evidence>
<accession>A0AAD8PF53</accession>
<keyword evidence="3" id="KW-1185">Reference proteome</keyword>
<name>A0AAD8PF53_BABGI</name>
<feature type="compositionally biased region" description="Polar residues" evidence="1">
    <location>
        <begin position="703"/>
        <end position="723"/>
    </location>
</feature>
<feature type="compositionally biased region" description="Polar residues" evidence="1">
    <location>
        <begin position="39"/>
        <end position="56"/>
    </location>
</feature>
<dbReference type="Proteomes" id="UP001230268">
    <property type="component" value="Unassembled WGS sequence"/>
</dbReference>
<gene>
    <name evidence="2" type="ORF">BgAZ_100460</name>
</gene>
<feature type="region of interest" description="Disordered" evidence="1">
    <location>
        <begin position="616"/>
        <end position="723"/>
    </location>
</feature>
<evidence type="ECO:0000313" key="2">
    <source>
        <dbReference type="EMBL" id="KAK1444140.1"/>
    </source>
</evidence>
<reference evidence="2" key="1">
    <citation type="submission" date="2023-08" db="EMBL/GenBank/DDBJ databases">
        <title>Draft sequence of the Babesia gibsoni genome.</title>
        <authorList>
            <person name="Yamagishi J.Y."/>
            <person name="Xuan X.X."/>
        </authorList>
    </citation>
    <scope>NUCLEOTIDE SEQUENCE</scope>
    <source>
        <strain evidence="2">Azabu</strain>
    </source>
</reference>
<protein>
    <submittedName>
        <fullName evidence="2">Uncharacterized protein</fullName>
    </submittedName>
</protein>
<feature type="region of interest" description="Disordered" evidence="1">
    <location>
        <begin position="37"/>
        <end position="56"/>
    </location>
</feature>
<sequence>MENPEGCDAEEASKLSELVAKGLLDFLNPEDRGIFDFKGSTSETHTSNERANGSSADLPSEATLLMKQLAATPFDDHVAVRRRIEELTELSMSLDKQLTHRTESRHKDLMETSKRLIAESSMKKLCEETFPRLRSAFDSYVRSSLHNVLLLPKLFAKKSDLKRLSGMLNHLNRIGEYCDVIREYKDCNRYRILAGAAALHHIDLFTHDYPEASRLTVLRHMRDSLINRIYTLVKNAFLKVDAGLNFRPTVQLFHLLGISAETTAYRVLHNYRRHIFGIALSTLQRYAHLDSGAAQPTTPYGDCGETSPKSSSCNSDLAHYTRLVGSNMVILTICKTLSEFTTFLESAASELSKEPPPTSRSSRALTESLAVIKPYIKEIDEGALGTYMDSVLTVVRREFDSLRCYACELLSTMLCEMSIHGVKDSNDYLKIGLLLRFFLLSQYECVSLRDDVPTTHATDYLISTRLRKDLTAFDADSDIDGVKRILHAQGDAFLSFLPEETFSYTFREVSKQLEHLEQTLHKRVILPYVELFHQETIEKLYMSLEGDSSERLPAPVGFVYEHCDVFGLCNTLISRVKENVRSYGDIRVCHLNPYNGWTPSSAFLGVCIEKWHSNTSGSQEYDFSHKRETSYDSQSYGHSTDSRTSAEKTGPLRQEDSVSTSATKDSFKDRNKPQGSTQLGCRVVPKVATQNKEPYQDHRTPTVYPSNAPSTKSGNTRATHQQSGKTPIFVENMFGTAPRQVEADALTQDERAYLYRNYGCVFTPASFTLWSQLKALFNVLVLQPKWAYVHVKRLMSAFDWLVLRSIRTCQMSPDLGDLPHLRDFLTSQADISTGDIVGPEKHGKLSMLATLVNRVESVAILLELLRRCLEFTCPKCVSVVLEYYSTRVSVVNELRVGVYPMCMLSLLQKRLPGDHIIQLLKLRHASIPQLSRDVSELLSALTGHIQNVQEFIEAADCGSIPMPVKLMLWRYACLVLKSTMRALYEGLANTPAPQQIVTVVRNGYQQAVDHCSGIYETYLRDARNESRRYGGVIKRLAVYETVMQEMFTSRT</sequence>
<dbReference type="AlphaFoldDB" id="A0AAD8PF53"/>